<evidence type="ECO:0000256" key="5">
    <source>
        <dbReference type="ARBA" id="ARBA00023237"/>
    </source>
</evidence>
<evidence type="ECO:0000313" key="6">
    <source>
        <dbReference type="EMBL" id="HEV08943.1"/>
    </source>
</evidence>
<comment type="caution">
    <text evidence="6">The sequence shown here is derived from an EMBL/GenBank/DDBJ whole genome shotgun (WGS) entry which is preliminary data.</text>
</comment>
<dbReference type="GO" id="GO:0009279">
    <property type="term" value="C:cell outer membrane"/>
    <property type="evidence" value="ECO:0007669"/>
    <property type="project" value="UniProtKB-SubCell"/>
</dbReference>
<feature type="non-terminal residue" evidence="6">
    <location>
        <position position="1"/>
    </location>
</feature>
<dbReference type="PANTHER" id="PTHR30026">
    <property type="entry name" value="OUTER MEMBRANE PROTEIN TOLC"/>
    <property type="match status" value="1"/>
</dbReference>
<dbReference type="SUPFAM" id="SSF56954">
    <property type="entry name" value="Outer membrane efflux proteins (OEP)"/>
    <property type="match status" value="1"/>
</dbReference>
<evidence type="ECO:0000256" key="4">
    <source>
        <dbReference type="ARBA" id="ARBA00023136"/>
    </source>
</evidence>
<keyword evidence="5" id="KW-0998">Cell outer membrane</keyword>
<evidence type="ECO:0000256" key="1">
    <source>
        <dbReference type="ARBA" id="ARBA00004442"/>
    </source>
</evidence>
<keyword evidence="3" id="KW-0812">Transmembrane</keyword>
<keyword evidence="4" id="KW-0472">Membrane</keyword>
<dbReference type="InterPro" id="IPR051906">
    <property type="entry name" value="TolC-like"/>
</dbReference>
<dbReference type="AlphaFoldDB" id="A0A832D9J3"/>
<evidence type="ECO:0000256" key="2">
    <source>
        <dbReference type="ARBA" id="ARBA00022452"/>
    </source>
</evidence>
<dbReference type="Proteomes" id="UP000885621">
    <property type="component" value="Unassembled WGS sequence"/>
</dbReference>
<protein>
    <submittedName>
        <fullName evidence="6">TolC family protein</fullName>
    </submittedName>
</protein>
<gene>
    <name evidence="6" type="ORF">ENO34_00925</name>
</gene>
<reference evidence="6" key="1">
    <citation type="journal article" date="2020" name="mSystems">
        <title>Genome- and Community-Level Interaction Insights into Carbon Utilization and Element Cycling Functions of Hydrothermarchaeota in Hydrothermal Sediment.</title>
        <authorList>
            <person name="Zhou Z."/>
            <person name="Liu Y."/>
            <person name="Xu W."/>
            <person name="Pan J."/>
            <person name="Luo Z.H."/>
            <person name="Li M."/>
        </authorList>
    </citation>
    <scope>NUCLEOTIDE SEQUENCE [LARGE SCALE GENOMIC DNA]</scope>
    <source>
        <strain evidence="6">SpSt-1257</strain>
    </source>
</reference>
<keyword evidence="2" id="KW-1134">Transmembrane beta strand</keyword>
<name>A0A832D9J3_9AQUI</name>
<organism evidence="6">
    <name type="scientific">Sulfurihydrogenibium azorense</name>
    <dbReference type="NCBI Taxonomy" id="309806"/>
    <lineage>
        <taxon>Bacteria</taxon>
        <taxon>Pseudomonadati</taxon>
        <taxon>Aquificota</taxon>
        <taxon>Aquificia</taxon>
        <taxon>Aquificales</taxon>
        <taxon>Hydrogenothermaceae</taxon>
        <taxon>Sulfurihydrogenibium</taxon>
    </lineage>
</organism>
<sequence length="306" mass="36613">NRILIEKSVVISEKEKETLFKNLLTAYVNYCMYFELVNIQQERVKNVEEILNFVKEAVKDGRFPAVEYDNWQLKLLTEQANLLQYQKYMESYYNILKIVSGLDQIKPVEPYNLSKEDLNQIYSQKEIYLKNSPDVKIIDLDKKINEVEYRKEKNYWIPKFYLSYERQINKDPTGNGNQNVFSVGFTSNLFYGGLRYKLLSLSVKDRILNIQKFRQNLTLQQNLENLYTSVLYGIESLKTYEKQVQVSYDVYEKYLKAYKMGVANFIVLDKYYYDYVNAKNNYVQTKYNTYMSFKLLEHLVKGDIYR</sequence>
<comment type="subcellular location">
    <subcellularLocation>
        <location evidence="1">Cell outer membrane</location>
    </subcellularLocation>
</comment>
<dbReference type="Gene3D" id="1.20.1600.10">
    <property type="entry name" value="Outer membrane efflux proteins (OEP)"/>
    <property type="match status" value="1"/>
</dbReference>
<proteinExistence type="predicted"/>
<dbReference type="GO" id="GO:0015562">
    <property type="term" value="F:efflux transmembrane transporter activity"/>
    <property type="evidence" value="ECO:0007669"/>
    <property type="project" value="InterPro"/>
</dbReference>
<dbReference type="GO" id="GO:0015288">
    <property type="term" value="F:porin activity"/>
    <property type="evidence" value="ECO:0007669"/>
    <property type="project" value="TreeGrafter"/>
</dbReference>
<accession>A0A832D9J3</accession>
<evidence type="ECO:0000256" key="3">
    <source>
        <dbReference type="ARBA" id="ARBA00022692"/>
    </source>
</evidence>
<dbReference type="GO" id="GO:1990281">
    <property type="term" value="C:efflux pump complex"/>
    <property type="evidence" value="ECO:0007669"/>
    <property type="project" value="TreeGrafter"/>
</dbReference>
<dbReference type="PANTHER" id="PTHR30026:SF20">
    <property type="entry name" value="OUTER MEMBRANE PROTEIN TOLC"/>
    <property type="match status" value="1"/>
</dbReference>
<dbReference type="EMBL" id="DSFC01000051">
    <property type="protein sequence ID" value="HEV08943.1"/>
    <property type="molecule type" value="Genomic_DNA"/>
</dbReference>